<dbReference type="PROSITE" id="PS50104">
    <property type="entry name" value="TIR"/>
    <property type="match status" value="1"/>
</dbReference>
<dbReference type="InterPro" id="IPR000157">
    <property type="entry name" value="TIR_dom"/>
</dbReference>
<keyword evidence="11" id="KW-0675">Receptor</keyword>
<feature type="transmembrane region" description="Helical" evidence="14">
    <location>
        <begin position="13"/>
        <end position="36"/>
    </location>
</feature>
<dbReference type="GO" id="GO:0045087">
    <property type="term" value="P:innate immune response"/>
    <property type="evidence" value="ECO:0007669"/>
    <property type="project" value="UniProtKB-KW"/>
</dbReference>
<dbReference type="InterPro" id="IPR001611">
    <property type="entry name" value="Leu-rich_rpt"/>
</dbReference>
<evidence type="ECO:0000313" key="17">
    <source>
        <dbReference type="Proteomes" id="UP000261520"/>
    </source>
</evidence>
<dbReference type="InterPro" id="IPR003591">
    <property type="entry name" value="Leu-rich_rpt_typical-subtyp"/>
</dbReference>
<keyword evidence="10 14" id="KW-0472">Membrane</keyword>
<dbReference type="Pfam" id="PF13855">
    <property type="entry name" value="LRR_8"/>
    <property type="match status" value="3"/>
</dbReference>
<keyword evidence="9 14" id="KW-1133">Transmembrane helix</keyword>
<evidence type="ECO:0000256" key="8">
    <source>
        <dbReference type="ARBA" id="ARBA00022859"/>
    </source>
</evidence>
<dbReference type="Gene3D" id="3.80.10.10">
    <property type="entry name" value="Ribonuclease Inhibitor"/>
    <property type="match status" value="4"/>
</dbReference>
<dbReference type="InterPro" id="IPR032675">
    <property type="entry name" value="LRR_dom_sf"/>
</dbReference>
<evidence type="ECO:0000256" key="3">
    <source>
        <dbReference type="ARBA" id="ARBA00022588"/>
    </source>
</evidence>
<evidence type="ECO:0000256" key="11">
    <source>
        <dbReference type="ARBA" id="ARBA00023170"/>
    </source>
</evidence>
<evidence type="ECO:0000256" key="5">
    <source>
        <dbReference type="ARBA" id="ARBA00022692"/>
    </source>
</evidence>
<evidence type="ECO:0000256" key="12">
    <source>
        <dbReference type="ARBA" id="ARBA00023180"/>
    </source>
</evidence>
<dbReference type="PANTHER" id="PTHR24365:SF522">
    <property type="entry name" value="LOW QUALITY PROTEIN: TOLL-LIKE RECEPTOR 13-RELATED"/>
    <property type="match status" value="1"/>
</dbReference>
<dbReference type="Gene3D" id="3.40.50.10140">
    <property type="entry name" value="Toll/interleukin-1 receptor homology (TIR) domain"/>
    <property type="match status" value="1"/>
</dbReference>
<reference evidence="16" key="2">
    <citation type="submission" date="2025-09" db="UniProtKB">
        <authorList>
            <consortium name="Ensembl"/>
        </authorList>
    </citation>
    <scope>IDENTIFICATION</scope>
</reference>
<dbReference type="FunFam" id="3.80.10.10:FF:001164">
    <property type="entry name" value="GH01279p"/>
    <property type="match status" value="1"/>
</dbReference>
<feature type="domain" description="TIR" evidence="15">
    <location>
        <begin position="808"/>
        <end position="949"/>
    </location>
</feature>
<dbReference type="FunFam" id="3.40.50.10140:FF:000001">
    <property type="entry name" value="Toll-like receptor 2"/>
    <property type="match status" value="1"/>
</dbReference>
<keyword evidence="3" id="KW-0399">Innate immunity</keyword>
<protein>
    <recommendedName>
        <fullName evidence="15">TIR domain-containing protein</fullName>
    </recommendedName>
</protein>
<evidence type="ECO:0000256" key="13">
    <source>
        <dbReference type="ARBA" id="ARBA00023198"/>
    </source>
</evidence>
<keyword evidence="7" id="KW-0677">Repeat</keyword>
<proteinExistence type="inferred from homology"/>
<dbReference type="PRINTS" id="PR00019">
    <property type="entry name" value="LEURICHRPT"/>
</dbReference>
<dbReference type="PANTHER" id="PTHR24365">
    <property type="entry name" value="TOLL-LIKE RECEPTOR"/>
    <property type="match status" value="1"/>
</dbReference>
<evidence type="ECO:0000256" key="2">
    <source>
        <dbReference type="ARBA" id="ARBA00009634"/>
    </source>
</evidence>
<evidence type="ECO:0000256" key="1">
    <source>
        <dbReference type="ARBA" id="ARBA00004479"/>
    </source>
</evidence>
<dbReference type="Pfam" id="PF01582">
    <property type="entry name" value="TIR"/>
    <property type="match status" value="1"/>
</dbReference>
<keyword evidence="5 14" id="KW-0812">Transmembrane</keyword>
<name>A0A3B4BF15_9GOBI</name>
<dbReference type="PRINTS" id="PR01537">
    <property type="entry name" value="INTRLKN1R1F"/>
</dbReference>
<dbReference type="GO" id="GO:0006954">
    <property type="term" value="P:inflammatory response"/>
    <property type="evidence" value="ECO:0007669"/>
    <property type="project" value="UniProtKB-KW"/>
</dbReference>
<dbReference type="PROSITE" id="PS51450">
    <property type="entry name" value="LRR"/>
    <property type="match status" value="3"/>
</dbReference>
<accession>A0A3B4BF15</accession>
<comment type="subcellular location">
    <subcellularLocation>
        <location evidence="1">Membrane</location>
        <topology evidence="1">Single-pass type I membrane protein</topology>
    </subcellularLocation>
</comment>
<evidence type="ECO:0000256" key="4">
    <source>
        <dbReference type="ARBA" id="ARBA00022614"/>
    </source>
</evidence>
<organism evidence="16 17">
    <name type="scientific">Periophthalmus magnuspinnatus</name>
    <dbReference type="NCBI Taxonomy" id="409849"/>
    <lineage>
        <taxon>Eukaryota</taxon>
        <taxon>Metazoa</taxon>
        <taxon>Chordata</taxon>
        <taxon>Craniata</taxon>
        <taxon>Vertebrata</taxon>
        <taxon>Euteleostomi</taxon>
        <taxon>Actinopterygii</taxon>
        <taxon>Neopterygii</taxon>
        <taxon>Teleostei</taxon>
        <taxon>Neoteleostei</taxon>
        <taxon>Acanthomorphata</taxon>
        <taxon>Gobiaria</taxon>
        <taxon>Gobiiformes</taxon>
        <taxon>Gobioidei</taxon>
        <taxon>Gobiidae</taxon>
        <taxon>Oxudercinae</taxon>
        <taxon>Periophthalmus</taxon>
    </lineage>
</organism>
<dbReference type="AlphaFoldDB" id="A0A3B4BF15"/>
<sequence length="976" mass="111587">MGLGVQHYGHSTIVLPSLFILILTPFVILLLVYLLFLSNFGLVRGFSLRSCYLFEYSVDCTQNQLTQVPTDIPPSVTSINLSNNNISMIQLLNFTHFPNLTKLDLNQNSISNIGKRTFSQLISLKWLILSNNTLLKLEDNVFDGLPKLTELRVNFNQIDWVAPNAFRSLNSLTLLDLSNNRLCTIAQLRLAIRHMPQLRKLMIRNNGITTLRSQDLTNTSTSLYALDVAENPLIKFEVTTAAFSNLKRLIIGYRTVKSNLSWTVQNNTLMGRVDSLDISGVELASIDEWRKLFTTFHSSLVILQINSMQSRLSALINISCSMPKLTSLQIRKTKHFSIKSNIFQMCKNVRKIQLEENNIKQIENGSFAFLHYLKEVSLSNNRLPSVPVATRNLHRLQNLMLSFNQITKLGCQDFSGLTNLKELDLHGNHIAALSNCSFVALLHLEVLKLQENSISELGTAFQNSLPNLKVLYINVNKLTVIPKNAFTGLRSLIKLSLATNQIKTLEEGCFSGLTSLIELQLHENSLKKEVFYNAPFKYLINLRKLNMQKNHIKYGDSSALKEPPFINLSRLETLIFSVQHSTGRAFFPSNFLQGLTNLLDFYCNNIQLLNLTDDFYTHTPHLISLDFGANDLGDLSPNLFTPIPNLTQLRVTSTNLHSLDFLINANLTNLKILLARKNRFSVISEDIIKSLPNLTSFDVKGNSFTCDCDNSWFVQWIVNNKQTQVAGAQKFTCNYPLESKGSRLLDFNVQSCLVDVGFFFFISSSSLIIVSLVASFTYHFSRFQLTYAYYIFLAWMFDSKNRQKRAACQYDAFVSYNAKDEAWVYRELVPHLEQEQGWKLCLHHRDFLPGKLIVENITDAIYGSRKTICVISRRYLQSEWCSKEMQLASFRLFDEREDVLILVFLEDIPASHLSPYYRMKRLLKGRSYLSWARAADNPQLFWEKLRQALRSTNTAEEDRLRLTVNQMHGDSVNLND</sequence>
<keyword evidence="8" id="KW-0391">Immunity</keyword>
<evidence type="ECO:0000256" key="6">
    <source>
        <dbReference type="ARBA" id="ARBA00022729"/>
    </source>
</evidence>
<dbReference type="STRING" id="409849.ENSPMGP00000027121"/>
<dbReference type="GO" id="GO:0038023">
    <property type="term" value="F:signaling receptor activity"/>
    <property type="evidence" value="ECO:0007669"/>
    <property type="project" value="TreeGrafter"/>
</dbReference>
<evidence type="ECO:0000256" key="10">
    <source>
        <dbReference type="ARBA" id="ARBA00023136"/>
    </source>
</evidence>
<evidence type="ECO:0000256" key="14">
    <source>
        <dbReference type="SAM" id="Phobius"/>
    </source>
</evidence>
<keyword evidence="4" id="KW-0433">Leucine-rich repeat</keyword>
<dbReference type="InterPro" id="IPR000483">
    <property type="entry name" value="Cys-rich_flank_reg_C"/>
</dbReference>
<dbReference type="SUPFAM" id="SSF52058">
    <property type="entry name" value="L domain-like"/>
    <property type="match status" value="2"/>
</dbReference>
<dbReference type="GO" id="GO:0005886">
    <property type="term" value="C:plasma membrane"/>
    <property type="evidence" value="ECO:0007669"/>
    <property type="project" value="TreeGrafter"/>
</dbReference>
<keyword evidence="17" id="KW-1185">Reference proteome</keyword>
<keyword evidence="12" id="KW-0325">Glycoprotein</keyword>
<evidence type="ECO:0000256" key="7">
    <source>
        <dbReference type="ARBA" id="ARBA00022737"/>
    </source>
</evidence>
<evidence type="ECO:0000313" key="16">
    <source>
        <dbReference type="Ensembl" id="ENSPMGP00000027121.1"/>
    </source>
</evidence>
<dbReference type="Proteomes" id="UP000261520">
    <property type="component" value="Unplaced"/>
</dbReference>
<dbReference type="SMART" id="SM00365">
    <property type="entry name" value="LRR_SD22"/>
    <property type="match status" value="5"/>
</dbReference>
<feature type="transmembrane region" description="Helical" evidence="14">
    <location>
        <begin position="752"/>
        <end position="774"/>
    </location>
</feature>
<dbReference type="GO" id="GO:0002224">
    <property type="term" value="P:toll-like receptor signaling pathway"/>
    <property type="evidence" value="ECO:0007669"/>
    <property type="project" value="TreeGrafter"/>
</dbReference>
<dbReference type="SUPFAM" id="SSF52200">
    <property type="entry name" value="Toll/Interleukin receptor TIR domain"/>
    <property type="match status" value="1"/>
</dbReference>
<dbReference type="InterPro" id="IPR035897">
    <property type="entry name" value="Toll_tir_struct_dom_sf"/>
</dbReference>
<keyword evidence="6" id="KW-0732">Signal</keyword>
<keyword evidence="13" id="KW-0395">Inflammatory response</keyword>
<evidence type="ECO:0000259" key="15">
    <source>
        <dbReference type="PROSITE" id="PS50104"/>
    </source>
</evidence>
<reference evidence="16" key="1">
    <citation type="submission" date="2025-08" db="UniProtKB">
        <authorList>
            <consortium name="Ensembl"/>
        </authorList>
    </citation>
    <scope>IDENTIFICATION</scope>
</reference>
<dbReference type="Ensembl" id="ENSPMGT00000028894.1">
    <property type="protein sequence ID" value="ENSPMGP00000027121.1"/>
    <property type="gene ID" value="ENSPMGG00000021582.1"/>
</dbReference>
<dbReference type="SMART" id="SM00369">
    <property type="entry name" value="LRR_TYP"/>
    <property type="match status" value="16"/>
</dbReference>
<dbReference type="FunFam" id="3.80.10.10:FF:000770">
    <property type="entry name" value="Uncharacterized protein"/>
    <property type="match status" value="1"/>
</dbReference>
<dbReference type="SMART" id="SM00255">
    <property type="entry name" value="TIR"/>
    <property type="match status" value="1"/>
</dbReference>
<comment type="similarity">
    <text evidence="2">Belongs to the Toll-like receptor family.</text>
</comment>
<evidence type="ECO:0000256" key="9">
    <source>
        <dbReference type="ARBA" id="ARBA00022989"/>
    </source>
</evidence>
<dbReference type="SMART" id="SM00082">
    <property type="entry name" value="LRRCT"/>
    <property type="match status" value="1"/>
</dbReference>